<protein>
    <recommendedName>
        <fullName evidence="4">RCK N-terminal domain-containing protein</fullName>
    </recommendedName>
</protein>
<feature type="transmembrane region" description="Helical" evidence="1">
    <location>
        <begin position="6"/>
        <end position="28"/>
    </location>
</feature>
<evidence type="ECO:0008006" key="4">
    <source>
        <dbReference type="Google" id="ProtNLM"/>
    </source>
</evidence>
<keyword evidence="1" id="KW-1133">Transmembrane helix</keyword>
<organism evidence="2 3">
    <name type="scientific">Candidatus Portnoybacteria bacterium CG10_big_fil_rev_8_21_14_0_10_40_22</name>
    <dbReference type="NCBI Taxonomy" id="1974814"/>
    <lineage>
        <taxon>Bacteria</taxon>
        <taxon>Candidatus Portnoyibacteriota</taxon>
    </lineage>
</organism>
<reference evidence="3" key="1">
    <citation type="submission" date="2017-09" db="EMBL/GenBank/DDBJ databases">
        <title>Depth-based differentiation of microbial function through sediment-hosted aquifers and enrichment of novel symbionts in the deep terrestrial subsurface.</title>
        <authorList>
            <person name="Probst A.J."/>
            <person name="Ladd B."/>
            <person name="Jarett J.K."/>
            <person name="Geller-Mcgrath D.E."/>
            <person name="Sieber C.M.K."/>
            <person name="Emerson J.B."/>
            <person name="Anantharaman K."/>
            <person name="Thomas B.C."/>
            <person name="Malmstrom R."/>
            <person name="Stieglmeier M."/>
            <person name="Klingl A."/>
            <person name="Woyke T."/>
            <person name="Ryan C.M."/>
            <person name="Banfield J.F."/>
        </authorList>
    </citation>
    <scope>NUCLEOTIDE SEQUENCE [LARGE SCALE GENOMIC DNA]</scope>
</reference>
<accession>A0A2M8KG24</accession>
<keyword evidence="1" id="KW-0472">Membrane</keyword>
<name>A0A2M8KG24_9BACT</name>
<keyword evidence="1" id="KW-0812">Transmembrane</keyword>
<dbReference type="Proteomes" id="UP000231347">
    <property type="component" value="Unassembled WGS sequence"/>
</dbReference>
<evidence type="ECO:0000313" key="3">
    <source>
        <dbReference type="Proteomes" id="UP000231347"/>
    </source>
</evidence>
<dbReference type="AlphaFoldDB" id="A0A2M8KG24"/>
<dbReference type="EMBL" id="PFDY01000036">
    <property type="protein sequence ID" value="PJE58869.1"/>
    <property type="molecule type" value="Genomic_DNA"/>
</dbReference>
<feature type="non-terminal residue" evidence="2">
    <location>
        <position position="110"/>
    </location>
</feature>
<gene>
    <name evidence="2" type="ORF">COU83_01530</name>
</gene>
<sequence>MGVCAMSTQAILTIFVAILVVGCLWGFIMRGTKKKIVIADNACYLSGINNALERNRKYRVVFEPNMSDARVLKLSWNANLVVVNGDKDHSGVAICLELKRRSPSLAVIYM</sequence>
<evidence type="ECO:0000313" key="2">
    <source>
        <dbReference type="EMBL" id="PJE58869.1"/>
    </source>
</evidence>
<comment type="caution">
    <text evidence="2">The sequence shown here is derived from an EMBL/GenBank/DDBJ whole genome shotgun (WGS) entry which is preliminary data.</text>
</comment>
<evidence type="ECO:0000256" key="1">
    <source>
        <dbReference type="SAM" id="Phobius"/>
    </source>
</evidence>
<proteinExistence type="predicted"/>